<accession>A0ACC3Z6A2</accession>
<sequence length="344" mass="36955">MTNNEAAWIKHDKAYPLEVGPAPFPEAGPGEVVLKNQVIALNPVEWNIQANNFFIKDFPFILGADAAGYVEEVGEGVTHVQKGQRVMGYCMGLGVNKPSYGAFQRYPTLFASLVSPIPDSITLEQAAVLPLAITTAATSMYHQDHLALPLPQLGVPRTHETAKTILIWGGASSVGSVAIQLAVASGLDIITTASKHNHEFVQSLGAAQVFDYKSATVVDEIVAALSGKNLVGVYDCISEPESMEPLGAILDRTGPSKVCFIVPPKINLSKNIQWTMSLAFEIMNDKGKPVLDHVWGKFVPKAIVNKQLRPKPDPVVVGNGLEDIQAGMDKQKAGVSAKKLVIRL</sequence>
<name>A0ACC3Z6A2_COLTU</name>
<keyword evidence="2" id="KW-1185">Reference proteome</keyword>
<comment type="caution">
    <text evidence="1">The sequence shown here is derived from an EMBL/GenBank/DDBJ whole genome shotgun (WGS) entry which is preliminary data.</text>
</comment>
<dbReference type="Proteomes" id="UP000805649">
    <property type="component" value="Unassembled WGS sequence"/>
</dbReference>
<proteinExistence type="predicted"/>
<organism evidence="1 2">
    <name type="scientific">Colletotrichum truncatum</name>
    <name type="common">Anthracnose fungus</name>
    <name type="synonym">Colletotrichum capsici</name>
    <dbReference type="NCBI Taxonomy" id="5467"/>
    <lineage>
        <taxon>Eukaryota</taxon>
        <taxon>Fungi</taxon>
        <taxon>Dikarya</taxon>
        <taxon>Ascomycota</taxon>
        <taxon>Pezizomycotina</taxon>
        <taxon>Sordariomycetes</taxon>
        <taxon>Hypocreomycetidae</taxon>
        <taxon>Glomerellales</taxon>
        <taxon>Glomerellaceae</taxon>
        <taxon>Colletotrichum</taxon>
        <taxon>Colletotrichum truncatum species complex</taxon>
    </lineage>
</organism>
<evidence type="ECO:0000313" key="2">
    <source>
        <dbReference type="Proteomes" id="UP000805649"/>
    </source>
</evidence>
<reference evidence="1 2" key="1">
    <citation type="journal article" date="2020" name="Phytopathology">
        <title>Genome Sequence Resources of Colletotrichum truncatum, C. plurivorum, C. musicola, and C. sojae: Four Species Pathogenic to Soybean (Glycine max).</title>
        <authorList>
            <person name="Rogerio F."/>
            <person name="Boufleur T.R."/>
            <person name="Ciampi-Guillardi M."/>
            <person name="Sukno S.A."/>
            <person name="Thon M.R."/>
            <person name="Massola Junior N.S."/>
            <person name="Baroncelli R."/>
        </authorList>
    </citation>
    <scope>NUCLEOTIDE SEQUENCE [LARGE SCALE GENOMIC DNA]</scope>
    <source>
        <strain evidence="1 2">CMES1059</strain>
    </source>
</reference>
<protein>
    <submittedName>
        <fullName evidence="1">Zinc-binding alcohol dehydrogenase domain-containing protein cipB 2</fullName>
    </submittedName>
</protein>
<evidence type="ECO:0000313" key="1">
    <source>
        <dbReference type="EMBL" id="KAL0939587.1"/>
    </source>
</evidence>
<dbReference type="EMBL" id="VUJX02000003">
    <property type="protein sequence ID" value="KAL0939587.1"/>
    <property type="molecule type" value="Genomic_DNA"/>
</dbReference>
<gene>
    <name evidence="1" type="ORF">CTRU02_206197</name>
</gene>